<proteinExistence type="inferred from homology"/>
<dbReference type="PANTHER" id="PTHR30314:SF3">
    <property type="entry name" value="MITOCHONDRIAL DIVISION PROTEIN FSZA"/>
    <property type="match status" value="1"/>
</dbReference>
<dbReference type="HAMAP" id="MF_00909">
    <property type="entry name" value="FtsZ"/>
    <property type="match status" value="1"/>
</dbReference>
<evidence type="ECO:0000256" key="2">
    <source>
        <dbReference type="ARBA" id="ARBA00022741"/>
    </source>
</evidence>
<dbReference type="GO" id="GO:0003924">
    <property type="term" value="F:GTPase activity"/>
    <property type="evidence" value="ECO:0007669"/>
    <property type="project" value="UniProtKB-UniRule"/>
</dbReference>
<comment type="function">
    <text evidence="4">Essential cell division protein that forms a contractile ring structure (Z ring) at the future cell division site. The regulation of the ring assembly controls the timing and the location of cell division. One of the functions of the FtsZ ring is to recruit other cell division proteins to the septum to produce a new cell wall between the dividing cells. Binds GTP and shows GTPase activity.</text>
</comment>
<dbReference type="Pfam" id="PF00091">
    <property type="entry name" value="Tubulin"/>
    <property type="match status" value="1"/>
</dbReference>
<keyword evidence="4 9" id="KW-0132">Cell division</keyword>
<dbReference type="GO" id="GO:0043093">
    <property type="term" value="P:FtsZ-dependent cytokinesis"/>
    <property type="evidence" value="ECO:0007669"/>
    <property type="project" value="UniProtKB-UniRule"/>
</dbReference>
<name>Q12NJ4_SHEDO</name>
<evidence type="ECO:0000256" key="5">
    <source>
        <dbReference type="NCBIfam" id="TIGR00065"/>
    </source>
</evidence>
<dbReference type="InterPro" id="IPR018316">
    <property type="entry name" value="Tubulin/FtsZ_2-layer-sand-dom"/>
</dbReference>
<keyword evidence="4" id="KW-0717">Septation</keyword>
<feature type="domain" description="Tubulin/FtsZ 2-layer sandwich" evidence="8">
    <location>
        <begin position="222"/>
        <end position="340"/>
    </location>
</feature>
<dbReference type="Gene3D" id="3.40.50.1440">
    <property type="entry name" value="Tubulin/FtsZ, GTPase domain"/>
    <property type="match status" value="1"/>
</dbReference>
<feature type="binding site" evidence="4">
    <location>
        <position position="158"/>
    </location>
    <ligand>
        <name>GTP</name>
        <dbReference type="ChEBI" id="CHEBI:37565"/>
    </ligand>
</feature>
<feature type="binding site" evidence="4">
    <location>
        <position position="202"/>
    </location>
    <ligand>
        <name>GTP</name>
        <dbReference type="ChEBI" id="CHEBI:37565"/>
    </ligand>
</feature>
<sequence>MALPSPRVDEKGKSNMGDFANRFTDTAVIKVLGVGGCGGNAVDHMLTSQLEGIEFIAINTDAQALANVKTESRLQLGGQLTRGLGAGANPDVGRQAALEDKQRLMDILTGTDLVFIMAGMGGGTGTGASPIIAALAREMGILTVAVVTKPFPFEGKKRLSIADKGVQALGQQVDSLIVIPNDKLLAVLGKNTRLLDAFNAANDVLLSAVKGIADLITCPGIINVDFADVRAVMANRGAAIMGSARAKGDNRAYEATERAIRSPLMQDSDLQGAKSILVNITAGLDFSLGEFIAVGEAVEQFAADSAMIVVGTVIDPALSDEISVTLVATGVNQQPPFFAPASKLQSTSPAPQGPGLMQNHPLQSHFVQSQPLQSQLAQFERVPQQPVYSQKAADPAQLVSAPGAQESAAPAPAALAHQTSDVAATTRPSGPSYLDPCDFEVPTFLRRNTELLED</sequence>
<dbReference type="PRINTS" id="PR00423">
    <property type="entry name" value="CELLDVISFTSZ"/>
</dbReference>
<dbReference type="FunFam" id="3.40.50.1440:FF:000001">
    <property type="entry name" value="Cell division protein FtsZ"/>
    <property type="match status" value="1"/>
</dbReference>
<dbReference type="SMART" id="SM00865">
    <property type="entry name" value="Tubulin_C"/>
    <property type="match status" value="1"/>
</dbReference>
<dbReference type="InterPro" id="IPR036525">
    <property type="entry name" value="Tubulin/FtsZ_GTPase_sf"/>
</dbReference>
<dbReference type="SUPFAM" id="SSF55307">
    <property type="entry name" value="Tubulin C-terminal domain-like"/>
    <property type="match status" value="1"/>
</dbReference>
<feature type="binding site" evidence="4">
    <location>
        <position position="154"/>
    </location>
    <ligand>
        <name>GTP</name>
        <dbReference type="ChEBI" id="CHEBI:37565"/>
    </ligand>
</feature>
<dbReference type="eggNOG" id="COG0206">
    <property type="taxonomic scope" value="Bacteria"/>
</dbReference>
<evidence type="ECO:0000256" key="4">
    <source>
        <dbReference type="HAMAP-Rule" id="MF_00909"/>
    </source>
</evidence>
<dbReference type="NCBIfam" id="TIGR00065">
    <property type="entry name" value="ftsZ"/>
    <property type="match status" value="1"/>
</dbReference>
<dbReference type="InterPro" id="IPR045061">
    <property type="entry name" value="FtsZ/CetZ"/>
</dbReference>
<feature type="region of interest" description="Disordered" evidence="6">
    <location>
        <begin position="338"/>
        <end position="360"/>
    </location>
</feature>
<keyword evidence="4" id="KW-0131">Cell cycle</keyword>
<dbReference type="PANTHER" id="PTHR30314">
    <property type="entry name" value="CELL DIVISION PROTEIN FTSZ-RELATED"/>
    <property type="match status" value="1"/>
</dbReference>
<keyword evidence="10" id="KW-1185">Reference proteome</keyword>
<feature type="compositionally biased region" description="Low complexity" evidence="6">
    <location>
        <begin position="401"/>
        <end position="416"/>
    </location>
</feature>
<keyword evidence="3 4" id="KW-0342">GTP-binding</keyword>
<dbReference type="Proteomes" id="UP000001982">
    <property type="component" value="Chromosome"/>
</dbReference>
<dbReference type="InterPro" id="IPR003008">
    <property type="entry name" value="Tubulin_FtsZ_GTPase"/>
</dbReference>
<comment type="subcellular location">
    <subcellularLocation>
        <location evidence="4">Cytoplasm</location>
    </subcellularLocation>
    <text evidence="4">Assembles at midcell at the inner surface of the cytoplasmic membrane.</text>
</comment>
<dbReference type="InterPro" id="IPR000158">
    <property type="entry name" value="Cell_div_FtsZ"/>
</dbReference>
<dbReference type="AlphaFoldDB" id="Q12NJ4"/>
<dbReference type="CDD" id="cd02201">
    <property type="entry name" value="FtsZ_type1"/>
    <property type="match status" value="1"/>
</dbReference>
<evidence type="ECO:0000313" key="10">
    <source>
        <dbReference type="Proteomes" id="UP000001982"/>
    </source>
</evidence>
<evidence type="ECO:0000259" key="7">
    <source>
        <dbReference type="SMART" id="SM00864"/>
    </source>
</evidence>
<comment type="caution">
    <text evidence="4">Lacks conserved residue(s) required for the propagation of feature annotation.</text>
</comment>
<evidence type="ECO:0000256" key="1">
    <source>
        <dbReference type="ARBA" id="ARBA00009690"/>
    </source>
</evidence>
<reference evidence="9 10" key="1">
    <citation type="submission" date="2006-03" db="EMBL/GenBank/DDBJ databases">
        <title>Complete sequence of Shewanella denitrificans OS217.</title>
        <authorList>
            <consortium name="US DOE Joint Genome Institute"/>
            <person name="Copeland A."/>
            <person name="Lucas S."/>
            <person name="Lapidus A."/>
            <person name="Barry K."/>
            <person name="Detter J.C."/>
            <person name="Glavina del Rio T."/>
            <person name="Hammon N."/>
            <person name="Israni S."/>
            <person name="Dalin E."/>
            <person name="Tice H."/>
            <person name="Pitluck S."/>
            <person name="Brettin T."/>
            <person name="Bruce D."/>
            <person name="Han C."/>
            <person name="Tapia R."/>
            <person name="Gilna P."/>
            <person name="Kiss H."/>
            <person name="Schmutz J."/>
            <person name="Larimer F."/>
            <person name="Land M."/>
            <person name="Hauser L."/>
            <person name="Kyrpides N."/>
            <person name="Lykidis A."/>
            <person name="Richardson P."/>
        </authorList>
    </citation>
    <scope>NUCLEOTIDE SEQUENCE [LARGE SCALE GENOMIC DNA]</scope>
    <source>
        <strain evidence="10">OS217 / ATCC BAA-1090 / DSM 15013</strain>
    </source>
</reference>
<dbReference type="GO" id="GO:0005737">
    <property type="term" value="C:cytoplasm"/>
    <property type="evidence" value="ECO:0007669"/>
    <property type="project" value="UniProtKB-SubCell"/>
</dbReference>
<evidence type="ECO:0000259" key="8">
    <source>
        <dbReference type="SMART" id="SM00865"/>
    </source>
</evidence>
<feature type="binding site" evidence="4">
    <location>
        <begin position="123"/>
        <end position="125"/>
    </location>
    <ligand>
        <name>GTP</name>
        <dbReference type="ChEBI" id="CHEBI:37565"/>
    </ligand>
</feature>
<accession>Q12NJ4</accession>
<comment type="subunit">
    <text evidence="4">Homodimer. Polymerizes to form a dynamic ring structure in a strictly GTP-dependent manner. Interacts directly with several other division proteins.</text>
</comment>
<dbReference type="SMART" id="SM00864">
    <property type="entry name" value="Tubulin"/>
    <property type="match status" value="1"/>
</dbReference>
<dbReference type="Pfam" id="PF12327">
    <property type="entry name" value="FtsZ_C"/>
    <property type="match status" value="1"/>
</dbReference>
<dbReference type="EMBL" id="CP000302">
    <property type="protein sequence ID" value="ABE54982.1"/>
    <property type="molecule type" value="Genomic_DNA"/>
</dbReference>
<comment type="similarity">
    <text evidence="1 4">Belongs to the FtsZ family.</text>
</comment>
<keyword evidence="2 4" id="KW-0547">Nucleotide-binding</keyword>
<dbReference type="InterPro" id="IPR024757">
    <property type="entry name" value="FtsZ_C"/>
</dbReference>
<gene>
    <name evidence="4" type="primary">ftsZ</name>
    <name evidence="9" type="ordered locus">Sden_1698</name>
</gene>
<dbReference type="HOGENOM" id="CLU_024865_0_5_6"/>
<protein>
    <recommendedName>
        <fullName evidence="4 5">Cell division protein FtsZ</fullName>
    </recommendedName>
</protein>
<feature type="domain" description="Tubulin/FtsZ GTPase" evidence="7">
    <location>
        <begin position="28"/>
        <end position="220"/>
    </location>
</feature>
<evidence type="ECO:0000256" key="6">
    <source>
        <dbReference type="SAM" id="MobiDB-lite"/>
    </source>
</evidence>
<dbReference type="InterPro" id="IPR020805">
    <property type="entry name" value="Cell_div_FtsZ_CS"/>
</dbReference>
<keyword evidence="4" id="KW-0963">Cytoplasm</keyword>
<dbReference type="GO" id="GO:0000917">
    <property type="term" value="P:division septum assembly"/>
    <property type="evidence" value="ECO:0007669"/>
    <property type="project" value="UniProtKB-KW"/>
</dbReference>
<evidence type="ECO:0000313" key="9">
    <source>
        <dbReference type="EMBL" id="ABE54982.1"/>
    </source>
</evidence>
<organism evidence="9 10">
    <name type="scientific">Shewanella denitrificans (strain OS217 / ATCC BAA-1090 / DSM 15013)</name>
    <dbReference type="NCBI Taxonomy" id="318161"/>
    <lineage>
        <taxon>Bacteria</taxon>
        <taxon>Pseudomonadati</taxon>
        <taxon>Pseudomonadota</taxon>
        <taxon>Gammaproteobacteria</taxon>
        <taxon>Alteromonadales</taxon>
        <taxon>Shewanellaceae</taxon>
        <taxon>Shewanella</taxon>
    </lineage>
</organism>
<dbReference type="GO" id="GO:0051258">
    <property type="term" value="P:protein polymerization"/>
    <property type="evidence" value="ECO:0007669"/>
    <property type="project" value="UniProtKB-UniRule"/>
</dbReference>
<dbReference type="PROSITE" id="PS01134">
    <property type="entry name" value="FTSZ_1"/>
    <property type="match status" value="1"/>
</dbReference>
<feature type="compositionally biased region" description="Polar residues" evidence="6">
    <location>
        <begin position="417"/>
        <end position="429"/>
    </location>
</feature>
<dbReference type="SUPFAM" id="SSF52490">
    <property type="entry name" value="Tubulin nucleotide-binding domain-like"/>
    <property type="match status" value="1"/>
</dbReference>
<dbReference type="Gene3D" id="3.30.1330.20">
    <property type="entry name" value="Tubulin/FtsZ, C-terminal domain"/>
    <property type="match status" value="1"/>
</dbReference>
<feature type="region of interest" description="Disordered" evidence="6">
    <location>
        <begin position="386"/>
        <end position="434"/>
    </location>
</feature>
<dbReference type="STRING" id="318161.Sden_1698"/>
<dbReference type="GO" id="GO:0032153">
    <property type="term" value="C:cell division site"/>
    <property type="evidence" value="ECO:0007669"/>
    <property type="project" value="UniProtKB-UniRule"/>
</dbReference>
<dbReference type="GO" id="GO:0005525">
    <property type="term" value="F:GTP binding"/>
    <property type="evidence" value="ECO:0007669"/>
    <property type="project" value="UniProtKB-UniRule"/>
</dbReference>
<dbReference type="KEGG" id="sdn:Sden_1698"/>
<evidence type="ECO:0000256" key="3">
    <source>
        <dbReference type="ARBA" id="ARBA00023134"/>
    </source>
</evidence>
<dbReference type="InterPro" id="IPR008280">
    <property type="entry name" value="Tub_FtsZ_C"/>
</dbReference>
<dbReference type="InterPro" id="IPR037103">
    <property type="entry name" value="Tubulin/FtsZ-like_C"/>
</dbReference>